<dbReference type="GO" id="GO:0006465">
    <property type="term" value="P:signal peptide processing"/>
    <property type="evidence" value="ECO:0007669"/>
    <property type="project" value="InterPro"/>
</dbReference>
<keyword evidence="7 9" id="KW-0472">Membrane</keyword>
<comment type="similarity">
    <text evidence="2">Belongs to the SPCS3 family.</text>
</comment>
<keyword evidence="4" id="KW-0256">Endoplasmic reticulum</keyword>
<evidence type="ECO:0000256" key="1">
    <source>
        <dbReference type="ARBA" id="ARBA00004648"/>
    </source>
</evidence>
<evidence type="ECO:0000313" key="10">
    <source>
        <dbReference type="EMBL" id="WFD39434.1"/>
    </source>
</evidence>
<feature type="region of interest" description="Disordered" evidence="8">
    <location>
        <begin position="109"/>
        <end position="133"/>
    </location>
</feature>
<dbReference type="CDD" id="cd22849">
    <property type="entry name" value="NuzM"/>
    <property type="match status" value="1"/>
</dbReference>
<feature type="compositionally biased region" description="Polar residues" evidence="8">
    <location>
        <begin position="114"/>
        <end position="128"/>
    </location>
</feature>
<name>A0AAF0JB25_9BASI</name>
<organism evidence="10 11">
    <name type="scientific">Malassezia japonica</name>
    <dbReference type="NCBI Taxonomy" id="223818"/>
    <lineage>
        <taxon>Eukaryota</taxon>
        <taxon>Fungi</taxon>
        <taxon>Dikarya</taxon>
        <taxon>Basidiomycota</taxon>
        <taxon>Ustilaginomycotina</taxon>
        <taxon>Malasseziomycetes</taxon>
        <taxon>Malasseziales</taxon>
        <taxon>Malasseziaceae</taxon>
        <taxon>Malassezia</taxon>
    </lineage>
</organism>
<dbReference type="Proteomes" id="UP001217754">
    <property type="component" value="Chromosome 4"/>
</dbReference>
<evidence type="ECO:0000256" key="4">
    <source>
        <dbReference type="ARBA" id="ARBA00022824"/>
    </source>
</evidence>
<keyword evidence="6 9" id="KW-1133">Transmembrane helix</keyword>
<dbReference type="PANTHER" id="PTHR37325">
    <property type="entry name" value="OXIDOREDUCTASE 21 KDA SUBUNIT, PUTATIVE (AFU_ORTHOLOGUE AFUA_4G05910)-RELATED"/>
    <property type="match status" value="1"/>
</dbReference>
<evidence type="ECO:0000256" key="2">
    <source>
        <dbReference type="ARBA" id="ARBA00009289"/>
    </source>
</evidence>
<evidence type="ECO:0000256" key="8">
    <source>
        <dbReference type="SAM" id="MobiDB-lite"/>
    </source>
</evidence>
<sequence length="373" mass="42694">MSAFRATRTLLKRVPESPHTYHYQEGQTPFWRKARDILSLNPEISSGLPLPLVNRYPQPASRPEKPSAMPSKDNAANMYYHRDYRRKFPQTDVITQYYLTELLLAEPNEDGTKSLPSPESGESTSTALTRPEDLHSPTAFTEVLNQVQSEPKNVYSASNMPPRFPSTKPQHILKIQKNAIPHGRWDYFPVLLQRLNVVTAFMTSVVSILLLAIAATNLSFPDPECKIDVKNLEIVYGKAQSHADRRTQDFVETSLDLSIDVTPLFKWDTKQVFLSVVSSYTSPNRPKNEVVFWDRIVRSKRQGRVHVPNLRNKYGLREVSRTFQNITSMEFSVHWNVMPYVGMMRHGRTELTPPVTLPEPGEVSANKVRLLKY</sequence>
<evidence type="ECO:0008006" key="12">
    <source>
        <dbReference type="Google" id="ProtNLM"/>
    </source>
</evidence>
<dbReference type="InterPro" id="IPR016813">
    <property type="entry name" value="NADH_Ub_cplx-1_21kDa"/>
</dbReference>
<accession>A0AAF0JB25</accession>
<evidence type="ECO:0000256" key="6">
    <source>
        <dbReference type="ARBA" id="ARBA00022989"/>
    </source>
</evidence>
<reference evidence="10" key="1">
    <citation type="submission" date="2023-03" db="EMBL/GenBank/DDBJ databases">
        <title>Mating type loci evolution in Malassezia.</title>
        <authorList>
            <person name="Coelho M.A."/>
        </authorList>
    </citation>
    <scope>NUCLEOTIDE SEQUENCE</scope>
    <source>
        <strain evidence="10">CBS 9431</strain>
    </source>
</reference>
<comment type="subcellular location">
    <subcellularLocation>
        <location evidence="1">Endoplasmic reticulum membrane</location>
        <topology evidence="1">Single-pass type II membrane protein</topology>
    </subcellularLocation>
</comment>
<protein>
    <recommendedName>
        <fullName evidence="12">Signal peptidase subunit 3</fullName>
    </recommendedName>
</protein>
<dbReference type="RefSeq" id="XP_060122331.1">
    <property type="nucleotide sequence ID" value="XM_060266348.1"/>
</dbReference>
<dbReference type="InterPro" id="IPR007653">
    <property type="entry name" value="SPC3"/>
</dbReference>
<dbReference type="EMBL" id="CP119961">
    <property type="protein sequence ID" value="WFD39434.1"/>
    <property type="molecule type" value="Genomic_DNA"/>
</dbReference>
<dbReference type="PANTHER" id="PTHR37325:SF1">
    <property type="entry name" value="OXIDOREDUCTASE 21 KDA SUBUNIT, PUTATIVE (AFU_ORTHOLOGUE AFUA_4G05910)-RELATED"/>
    <property type="match status" value="1"/>
</dbReference>
<dbReference type="GeneID" id="85226062"/>
<proteinExistence type="inferred from homology"/>
<gene>
    <name evidence="10" type="ORF">MJAP1_002411</name>
</gene>
<keyword evidence="3 9" id="KW-0812">Transmembrane</keyword>
<keyword evidence="11" id="KW-1185">Reference proteome</keyword>
<dbReference type="Pfam" id="PF04573">
    <property type="entry name" value="SPC22"/>
    <property type="match status" value="1"/>
</dbReference>
<evidence type="ECO:0000256" key="7">
    <source>
        <dbReference type="ARBA" id="ARBA00023136"/>
    </source>
</evidence>
<dbReference type="GO" id="GO:0005787">
    <property type="term" value="C:signal peptidase complex"/>
    <property type="evidence" value="ECO:0007669"/>
    <property type="project" value="InterPro"/>
</dbReference>
<dbReference type="AlphaFoldDB" id="A0AAF0JB25"/>
<evidence type="ECO:0000256" key="9">
    <source>
        <dbReference type="SAM" id="Phobius"/>
    </source>
</evidence>
<evidence type="ECO:0000256" key="5">
    <source>
        <dbReference type="ARBA" id="ARBA00022968"/>
    </source>
</evidence>
<keyword evidence="5" id="KW-0735">Signal-anchor</keyword>
<evidence type="ECO:0000313" key="11">
    <source>
        <dbReference type="Proteomes" id="UP001217754"/>
    </source>
</evidence>
<evidence type="ECO:0000256" key="3">
    <source>
        <dbReference type="ARBA" id="ARBA00022692"/>
    </source>
</evidence>
<feature type="transmembrane region" description="Helical" evidence="9">
    <location>
        <begin position="197"/>
        <end position="220"/>
    </location>
</feature>